<dbReference type="InterPro" id="IPR050382">
    <property type="entry name" value="MFS_Na/Anion_cotransporter"/>
</dbReference>
<feature type="transmembrane region" description="Helical" evidence="10">
    <location>
        <begin position="393"/>
        <end position="417"/>
    </location>
</feature>
<evidence type="ECO:0000313" key="13">
    <source>
        <dbReference type="RefSeq" id="XP_003746127.1"/>
    </source>
</evidence>
<keyword evidence="4" id="KW-1003">Cell membrane</keyword>
<evidence type="ECO:0000256" key="5">
    <source>
        <dbReference type="ARBA" id="ARBA00022692"/>
    </source>
</evidence>
<keyword evidence="12" id="KW-1185">Reference proteome</keyword>
<dbReference type="FunFam" id="1.20.1250.20:FF:000003">
    <property type="entry name" value="Solute carrier family 17 member 3"/>
    <property type="match status" value="1"/>
</dbReference>
<dbReference type="AlphaFoldDB" id="A0AAJ6QWF6"/>
<evidence type="ECO:0000256" key="9">
    <source>
        <dbReference type="SAM" id="MobiDB-lite"/>
    </source>
</evidence>
<proteinExistence type="inferred from homology"/>
<keyword evidence="6" id="KW-0769">Symport</keyword>
<feature type="transmembrane region" description="Helical" evidence="10">
    <location>
        <begin position="429"/>
        <end position="449"/>
    </location>
</feature>
<feature type="transmembrane region" description="Helical" evidence="10">
    <location>
        <begin position="135"/>
        <end position="155"/>
    </location>
</feature>
<dbReference type="RefSeq" id="XP_003746127.1">
    <property type="nucleotide sequence ID" value="XM_003746079.2"/>
</dbReference>
<feature type="compositionally biased region" description="Polar residues" evidence="9">
    <location>
        <begin position="1"/>
        <end position="15"/>
    </location>
</feature>
<comment type="similarity">
    <text evidence="2">Belongs to the major facilitator superfamily. Organophosphate:Pi antiporter (OPA) (TC 2.A.1.4) family.</text>
</comment>
<evidence type="ECO:0000256" key="10">
    <source>
        <dbReference type="SAM" id="Phobius"/>
    </source>
</evidence>
<dbReference type="FunFam" id="1.20.1250.20:FF:000423">
    <property type="entry name" value="Putative inorganic phosphate cotransporter-like Protein"/>
    <property type="match status" value="1"/>
</dbReference>
<dbReference type="PANTHER" id="PTHR11662">
    <property type="entry name" value="SOLUTE CARRIER FAMILY 17"/>
    <property type="match status" value="1"/>
</dbReference>
<evidence type="ECO:0000259" key="11">
    <source>
        <dbReference type="PROSITE" id="PS50850"/>
    </source>
</evidence>
<dbReference type="Proteomes" id="UP000694867">
    <property type="component" value="Unplaced"/>
</dbReference>
<reference evidence="13" key="1">
    <citation type="submission" date="2025-08" db="UniProtKB">
        <authorList>
            <consortium name="RefSeq"/>
        </authorList>
    </citation>
    <scope>IDENTIFICATION</scope>
</reference>
<dbReference type="GO" id="GO:0015293">
    <property type="term" value="F:symporter activity"/>
    <property type="evidence" value="ECO:0007669"/>
    <property type="project" value="UniProtKB-KW"/>
</dbReference>
<dbReference type="InterPro" id="IPR000849">
    <property type="entry name" value="Sugar_P_transporter"/>
</dbReference>
<organism evidence="12 13">
    <name type="scientific">Galendromus occidentalis</name>
    <name type="common">western predatory mite</name>
    <dbReference type="NCBI Taxonomy" id="34638"/>
    <lineage>
        <taxon>Eukaryota</taxon>
        <taxon>Metazoa</taxon>
        <taxon>Ecdysozoa</taxon>
        <taxon>Arthropoda</taxon>
        <taxon>Chelicerata</taxon>
        <taxon>Arachnida</taxon>
        <taxon>Acari</taxon>
        <taxon>Parasitiformes</taxon>
        <taxon>Mesostigmata</taxon>
        <taxon>Gamasina</taxon>
        <taxon>Phytoseioidea</taxon>
        <taxon>Phytoseiidae</taxon>
        <taxon>Typhlodrominae</taxon>
        <taxon>Galendromus</taxon>
    </lineage>
</organism>
<gene>
    <name evidence="13" type="primary">LOC100902748</name>
</gene>
<feature type="region of interest" description="Disordered" evidence="9">
    <location>
        <begin position="1"/>
        <end position="28"/>
    </location>
</feature>
<evidence type="ECO:0000256" key="2">
    <source>
        <dbReference type="ARBA" id="ARBA00009598"/>
    </source>
</evidence>
<evidence type="ECO:0000256" key="6">
    <source>
        <dbReference type="ARBA" id="ARBA00022847"/>
    </source>
</evidence>
<feature type="transmembrane region" description="Helical" evidence="10">
    <location>
        <begin position="108"/>
        <end position="128"/>
    </location>
</feature>
<dbReference type="Pfam" id="PF07690">
    <property type="entry name" value="MFS_1"/>
    <property type="match status" value="1"/>
</dbReference>
<accession>A0AAJ6QWF6</accession>
<evidence type="ECO:0000256" key="4">
    <source>
        <dbReference type="ARBA" id="ARBA00022475"/>
    </source>
</evidence>
<dbReference type="GO" id="GO:0006820">
    <property type="term" value="P:monoatomic anion transport"/>
    <property type="evidence" value="ECO:0007669"/>
    <property type="project" value="TreeGrafter"/>
</dbReference>
<feature type="transmembrane region" description="Helical" evidence="10">
    <location>
        <begin position="286"/>
        <end position="311"/>
    </location>
</feature>
<evidence type="ECO:0000256" key="3">
    <source>
        <dbReference type="ARBA" id="ARBA00022448"/>
    </source>
</evidence>
<dbReference type="SUPFAM" id="SSF103473">
    <property type="entry name" value="MFS general substrate transporter"/>
    <property type="match status" value="1"/>
</dbReference>
<dbReference type="KEGG" id="goe:100902748"/>
<evidence type="ECO:0000256" key="8">
    <source>
        <dbReference type="ARBA" id="ARBA00023136"/>
    </source>
</evidence>
<dbReference type="PIRSF" id="PIRSF002808">
    <property type="entry name" value="Hexose_phosphate_transp"/>
    <property type="match status" value="1"/>
</dbReference>
<name>A0AAJ6QWF6_9ACAR</name>
<keyword evidence="5 10" id="KW-0812">Transmembrane</keyword>
<keyword evidence="8 10" id="KW-0472">Membrane</keyword>
<feature type="transmembrane region" description="Helical" evidence="10">
    <location>
        <begin position="368"/>
        <end position="387"/>
    </location>
</feature>
<protein>
    <submittedName>
        <fullName evidence="13">Sialin</fullName>
    </submittedName>
</protein>
<dbReference type="GO" id="GO:0005886">
    <property type="term" value="C:plasma membrane"/>
    <property type="evidence" value="ECO:0007669"/>
    <property type="project" value="UniProtKB-SubCell"/>
</dbReference>
<dbReference type="PANTHER" id="PTHR11662:SF399">
    <property type="entry name" value="FI19708P1-RELATED"/>
    <property type="match status" value="1"/>
</dbReference>
<dbReference type="GeneID" id="100902748"/>
<keyword evidence="7 10" id="KW-1133">Transmembrane helix</keyword>
<sequence length="505" mass="55931">MENQSHQDQPGSSQWPPDESIETDEVVLHSPPIQDTKNKFKFRYMMQFLVFYGMFLVYAMRTNLSITILAMVTNNTDNSTDDLSLSLQGNSTRPDVPVYPWDESMRGWLLQAFFMGYILTQIPGGYLAESVSVKWVFGYGIFLTACLTILSEAAVRIDYSAFFVLRVLEGVCEGVTYPSLYALCARWSPVTERSWMAGVANIGTIIGTVVAAPLSAWLCESAWGWPGVFYVTGGLGVVWGLMWYLLATSTPEKCRWMSEEEKSYIVNTRGVLNFENRKNRKVPWKALLSSRAVWVISICKFTNSFIFYIFLTEIPSYLKYIFDIDIQKNGYISSASYMGNAVVSLISSWSSDVFIARNPAKITRVRKSYECTAQFLGALTIGIIPFLGGDKQAIVAILILNTSVNGLTAGGDVAIPIDIGPSQAGAIQGFANTISNIAGVLAPLLVGYMTKQNETKAAWNAIFVITAAISLAGSLIFLIWGSAEVEEWAKDEEQDTSRLVEEGKE</sequence>
<evidence type="ECO:0000256" key="1">
    <source>
        <dbReference type="ARBA" id="ARBA00004651"/>
    </source>
</evidence>
<dbReference type="PROSITE" id="PS50850">
    <property type="entry name" value="MFS"/>
    <property type="match status" value="1"/>
</dbReference>
<dbReference type="InterPro" id="IPR011701">
    <property type="entry name" value="MFS"/>
</dbReference>
<feature type="transmembrane region" description="Helical" evidence="10">
    <location>
        <begin position="161"/>
        <end position="183"/>
    </location>
</feature>
<dbReference type="InterPro" id="IPR020846">
    <property type="entry name" value="MFS_dom"/>
</dbReference>
<dbReference type="InterPro" id="IPR036259">
    <property type="entry name" value="MFS_trans_sf"/>
</dbReference>
<feature type="transmembrane region" description="Helical" evidence="10">
    <location>
        <begin position="49"/>
        <end position="72"/>
    </location>
</feature>
<dbReference type="Gene3D" id="1.20.1250.20">
    <property type="entry name" value="MFS general substrate transporter like domains"/>
    <property type="match status" value="2"/>
</dbReference>
<comment type="subcellular location">
    <subcellularLocation>
        <location evidence="1">Cell membrane</location>
        <topology evidence="1">Multi-pass membrane protein</topology>
    </subcellularLocation>
</comment>
<feature type="transmembrane region" description="Helical" evidence="10">
    <location>
        <begin position="461"/>
        <end position="480"/>
    </location>
</feature>
<evidence type="ECO:0000313" key="12">
    <source>
        <dbReference type="Proteomes" id="UP000694867"/>
    </source>
</evidence>
<dbReference type="CDD" id="cd17318">
    <property type="entry name" value="MFS_SLC17"/>
    <property type="match status" value="1"/>
</dbReference>
<feature type="transmembrane region" description="Helical" evidence="10">
    <location>
        <begin position="195"/>
        <end position="216"/>
    </location>
</feature>
<keyword evidence="3" id="KW-0813">Transport</keyword>
<feature type="transmembrane region" description="Helical" evidence="10">
    <location>
        <begin position="228"/>
        <end position="247"/>
    </location>
</feature>
<feature type="domain" description="Major facilitator superfamily (MFS) profile" evidence="11">
    <location>
        <begin position="46"/>
        <end position="485"/>
    </location>
</feature>
<evidence type="ECO:0000256" key="7">
    <source>
        <dbReference type="ARBA" id="ARBA00022989"/>
    </source>
</evidence>